<dbReference type="Pfam" id="PF04712">
    <property type="entry name" value="Radial_spoke"/>
    <property type="match status" value="1"/>
</dbReference>
<feature type="region of interest" description="Disordered" evidence="6">
    <location>
        <begin position="313"/>
        <end position="333"/>
    </location>
</feature>
<protein>
    <submittedName>
        <fullName evidence="7">Radial spoke head component 4A</fullName>
    </submittedName>
</protein>
<feature type="compositionally biased region" description="Basic and acidic residues" evidence="6">
    <location>
        <begin position="491"/>
        <end position="505"/>
    </location>
</feature>
<feature type="compositionally biased region" description="Acidic residues" evidence="6">
    <location>
        <begin position="186"/>
        <end position="197"/>
    </location>
</feature>
<dbReference type="PANTHER" id="PTHR13159:SF0">
    <property type="entry name" value="RADIAL SPOKE HEAD 6 HOMOLOG A"/>
    <property type="match status" value="1"/>
</dbReference>
<keyword evidence="4" id="KW-0206">Cytoskeleton</keyword>
<dbReference type="GO" id="GO:0001534">
    <property type="term" value="C:radial spoke"/>
    <property type="evidence" value="ECO:0007669"/>
    <property type="project" value="InterPro"/>
</dbReference>
<evidence type="ECO:0000256" key="4">
    <source>
        <dbReference type="ARBA" id="ARBA00023212"/>
    </source>
</evidence>
<reference evidence="7" key="2">
    <citation type="submission" date="2025-08" db="UniProtKB">
        <authorList>
            <consortium name="Ensembl"/>
        </authorList>
    </citation>
    <scope>IDENTIFICATION</scope>
</reference>
<dbReference type="CDD" id="cd22963">
    <property type="entry name" value="DD_CrRSP4-like"/>
    <property type="match status" value="1"/>
</dbReference>
<evidence type="ECO:0000313" key="7">
    <source>
        <dbReference type="Ensembl" id="ENSSFOP00015010713.2"/>
    </source>
</evidence>
<keyword evidence="3" id="KW-0969">Cilium</keyword>
<dbReference type="InterPro" id="IPR006802">
    <property type="entry name" value="Radial_spoke"/>
</dbReference>
<proteinExistence type="predicted"/>
<evidence type="ECO:0000313" key="8">
    <source>
        <dbReference type="Proteomes" id="UP000694397"/>
    </source>
</evidence>
<evidence type="ECO:0000256" key="6">
    <source>
        <dbReference type="SAM" id="MobiDB-lite"/>
    </source>
</evidence>
<dbReference type="Ensembl" id="ENSSFOT00015010860.2">
    <property type="protein sequence ID" value="ENSSFOP00015010713.2"/>
    <property type="gene ID" value="ENSSFOG00015006947.2"/>
</dbReference>
<keyword evidence="5" id="KW-0966">Cell projection</keyword>
<keyword evidence="8" id="KW-1185">Reference proteome</keyword>
<accession>A0A8C9R4C8</accession>
<dbReference type="Proteomes" id="UP000694397">
    <property type="component" value="Chromosome 3"/>
</dbReference>
<dbReference type="GeneTree" id="ENSGT00500000044869"/>
<evidence type="ECO:0000256" key="3">
    <source>
        <dbReference type="ARBA" id="ARBA00023069"/>
    </source>
</evidence>
<sequence>MDPQVQELQEEARGAGEVTMELAAKSFKAFMLKRSSKSNLNLYDHLARLLTKVMDERPRDAVDIFEDMSQEVKRAELQDTQSTVRDATPISTAAALAEQQRALFSQRVGEDPAQEEDLVETPLPNVPELTFYLEQAGVGLGKEEMHRIFLALKQLVDTQPLQRCRFWGKILGTESNYFVAEGEFREGEDEEDEAAEEEERKAEHDMDAANRLHKLADKSLPVVPKEDKGTGANKCSYFVCREPGMPWVRLPSVTPAQIIAARQICKFFTGRLDAPIASSPPFPGNEANYLRAQIARISASTQVSPLGFYQFAEEEGEEDEEAARGTLEENPDFEGIPVSEMAESLSTWVHHVPHILEQGRCIWVNLAEKPEEDLEDEEEGEEEKEKEEEPDEPEPEVGPPLLTPVSEDAEINKTPPWTSKMSSTLVSQFAIAVLRSNLWPGAYSFAFKKKFENIYVGWGLKFTGEGYNPPAPPPTQQAYPSGPEITEDLEVGLKEKQGVKSTLEEQREEEESEEAEGEEEEEKEEEGEEEEEEGAGEAEEEEREENEEDED</sequence>
<dbReference type="AlphaFoldDB" id="A0A8C9R4C8"/>
<feature type="compositionally biased region" description="Acidic residues" evidence="6">
    <location>
        <begin position="370"/>
        <end position="395"/>
    </location>
</feature>
<name>A0A8C9R4C8_SCLFO</name>
<dbReference type="OrthoDB" id="272202at2759"/>
<feature type="compositionally biased region" description="Acidic residues" evidence="6">
    <location>
        <begin position="506"/>
        <end position="551"/>
    </location>
</feature>
<evidence type="ECO:0000256" key="2">
    <source>
        <dbReference type="ARBA" id="ARBA00022490"/>
    </source>
</evidence>
<feature type="region of interest" description="Disordered" evidence="6">
    <location>
        <begin position="370"/>
        <end position="420"/>
    </location>
</feature>
<reference evidence="7 8" key="1">
    <citation type="submission" date="2019-04" db="EMBL/GenBank/DDBJ databases">
        <authorList>
            <consortium name="Wellcome Sanger Institute Data Sharing"/>
        </authorList>
    </citation>
    <scope>NUCLEOTIDE SEQUENCE [LARGE SCALE GENOMIC DNA]</scope>
</reference>
<evidence type="ECO:0000256" key="5">
    <source>
        <dbReference type="ARBA" id="ARBA00023273"/>
    </source>
</evidence>
<evidence type="ECO:0000256" key="1">
    <source>
        <dbReference type="ARBA" id="ARBA00004430"/>
    </source>
</evidence>
<feature type="region of interest" description="Disordered" evidence="6">
    <location>
        <begin position="183"/>
        <end position="205"/>
    </location>
</feature>
<keyword evidence="2" id="KW-0963">Cytoplasm</keyword>
<dbReference type="GO" id="GO:0035082">
    <property type="term" value="P:axoneme assembly"/>
    <property type="evidence" value="ECO:0007669"/>
    <property type="project" value="TreeGrafter"/>
</dbReference>
<dbReference type="GO" id="GO:0060294">
    <property type="term" value="P:cilium movement involved in cell motility"/>
    <property type="evidence" value="ECO:0007669"/>
    <property type="project" value="InterPro"/>
</dbReference>
<organism evidence="7 8">
    <name type="scientific">Scleropages formosus</name>
    <name type="common">Asian bonytongue</name>
    <name type="synonym">Osteoglossum formosum</name>
    <dbReference type="NCBI Taxonomy" id="113540"/>
    <lineage>
        <taxon>Eukaryota</taxon>
        <taxon>Metazoa</taxon>
        <taxon>Chordata</taxon>
        <taxon>Craniata</taxon>
        <taxon>Vertebrata</taxon>
        <taxon>Euteleostomi</taxon>
        <taxon>Actinopterygii</taxon>
        <taxon>Neopterygii</taxon>
        <taxon>Teleostei</taxon>
        <taxon>Osteoglossocephala</taxon>
        <taxon>Osteoglossomorpha</taxon>
        <taxon>Osteoglossiformes</taxon>
        <taxon>Osteoglossidae</taxon>
        <taxon>Scleropages</taxon>
    </lineage>
</organism>
<reference evidence="7" key="3">
    <citation type="submission" date="2025-09" db="UniProtKB">
        <authorList>
            <consortium name="Ensembl"/>
        </authorList>
    </citation>
    <scope>IDENTIFICATION</scope>
</reference>
<feature type="region of interest" description="Disordered" evidence="6">
    <location>
        <begin position="467"/>
        <end position="551"/>
    </location>
</feature>
<comment type="subcellular location">
    <subcellularLocation>
        <location evidence="1">Cytoplasm</location>
        <location evidence="1">Cytoskeleton</location>
        <location evidence="1">Cilium axoneme</location>
    </subcellularLocation>
</comment>
<gene>
    <name evidence="7" type="primary">RSPH4A</name>
    <name evidence="7" type="synonym">rsph4a</name>
</gene>
<dbReference type="PANTHER" id="PTHR13159">
    <property type="entry name" value="RADIAL SPOKEHEAD-RELATED"/>
    <property type="match status" value="1"/>
</dbReference>